<feature type="coiled-coil region" evidence="1">
    <location>
        <begin position="618"/>
        <end position="697"/>
    </location>
</feature>
<dbReference type="PANTHER" id="PTHR37162">
    <property type="entry name" value="HAT FAMILY DIMERISATION DOMAINCONTAINING PROTEIN-RELATED"/>
    <property type="match status" value="1"/>
</dbReference>
<organism evidence="3 4">
    <name type="scientific">Merluccius polli</name>
    <name type="common">Benguela hake</name>
    <name type="synonym">Merluccius cadenati</name>
    <dbReference type="NCBI Taxonomy" id="89951"/>
    <lineage>
        <taxon>Eukaryota</taxon>
        <taxon>Metazoa</taxon>
        <taxon>Chordata</taxon>
        <taxon>Craniata</taxon>
        <taxon>Vertebrata</taxon>
        <taxon>Euteleostomi</taxon>
        <taxon>Actinopterygii</taxon>
        <taxon>Neopterygii</taxon>
        <taxon>Teleostei</taxon>
        <taxon>Neoteleostei</taxon>
        <taxon>Acanthomorphata</taxon>
        <taxon>Zeiogadaria</taxon>
        <taxon>Gadariae</taxon>
        <taxon>Gadiformes</taxon>
        <taxon>Gadoidei</taxon>
        <taxon>Merlucciidae</taxon>
        <taxon>Merluccius</taxon>
    </lineage>
</organism>
<dbReference type="PANTHER" id="PTHR37162:SF11">
    <property type="match status" value="1"/>
</dbReference>
<protein>
    <submittedName>
        <fullName evidence="3">Uncharacterized protein</fullName>
    </submittedName>
</protein>
<dbReference type="AlphaFoldDB" id="A0AA47MFL2"/>
<accession>A0AA47MFL2</accession>
<evidence type="ECO:0000313" key="4">
    <source>
        <dbReference type="Proteomes" id="UP001174136"/>
    </source>
</evidence>
<feature type="region of interest" description="Disordered" evidence="2">
    <location>
        <begin position="44"/>
        <end position="68"/>
    </location>
</feature>
<gene>
    <name evidence="3" type="ORF">N1851_024249</name>
</gene>
<evidence type="ECO:0000313" key="3">
    <source>
        <dbReference type="EMBL" id="KAK0139172.1"/>
    </source>
</evidence>
<dbReference type="EMBL" id="JAOPHQ010004550">
    <property type="protein sequence ID" value="KAK0139172.1"/>
    <property type="molecule type" value="Genomic_DNA"/>
</dbReference>
<keyword evidence="1" id="KW-0175">Coiled coil</keyword>
<sequence>MGCGALDSHMKSEKHQRYFKIQKTNMAIDPFAAAKRFPNMPALTVSATPSRPTVATPSGPTDATSSRPTPVTVVTAAFSAFSTASILRAEVLWVLNTVSHHHSYNSNVNINSVFAEMFPDSESAKTFTCGKDKTAYFVRFGLAPYIKKELISKVNEDTFVIMFDENPQKTNDLHVRHWTTDEIGTHVQSRFFGSQFLGHSTADDLLEHFKECTKGLKLQNMVSLLMVGSNVNWKFVELIQKEHGEQYDGTQLQIVGSCGLHTLHNSFKSGFAVWHIEKILRALHSLFNCAPARREDFSSATKSSTFPLPFCGHWWLENLPAVERAFEVWPSIVKYVDLVKTKKLPYPGSSSYDTIAEAQMDPLLLAKFHFHGHFKSLLTISDKIPDGFSNDASFFRRFIKRDALAVTPYKLVRLDVTDQKVWVSPKEVAIKIALSNICKKALDKCPLKYSIVHNMMCLDPNTMCSEPEECLKKMRCLIQKFVQDHQLTGGVSAGDVISQQFESFLFKEAKDVNFMSFSPQDQGSRVDVFLHQYISAGYPELWSFCKKLLLLSHGQAEVERGFSINKEVETCNISEDTIISQRLVCDHVKVYGTVTRVPLTKELLNYCATARTRYRAYLDEERKTNEKDEQKLKRRRVEECLDELKKKRKCTEDVCESLRKEADTIAEQAENTAGTKMATLIAKSNALRRRAKEKKEEMLVIDNDIEKKSAELRHIQ</sequence>
<evidence type="ECO:0000256" key="2">
    <source>
        <dbReference type="SAM" id="MobiDB-lite"/>
    </source>
</evidence>
<proteinExistence type="predicted"/>
<dbReference type="Proteomes" id="UP001174136">
    <property type="component" value="Unassembled WGS sequence"/>
</dbReference>
<feature type="compositionally biased region" description="Polar residues" evidence="2">
    <location>
        <begin position="45"/>
        <end position="62"/>
    </location>
</feature>
<comment type="caution">
    <text evidence="3">The sequence shown here is derived from an EMBL/GenBank/DDBJ whole genome shotgun (WGS) entry which is preliminary data.</text>
</comment>
<keyword evidence="4" id="KW-1185">Reference proteome</keyword>
<evidence type="ECO:0000256" key="1">
    <source>
        <dbReference type="SAM" id="Coils"/>
    </source>
</evidence>
<name>A0AA47MFL2_MERPO</name>
<reference evidence="3" key="1">
    <citation type="journal article" date="2023" name="Front. Mar. Sci.">
        <title>A new Merluccius polli reference genome to investigate the effects of global change in West African waters.</title>
        <authorList>
            <person name="Mateo J.L."/>
            <person name="Blanco-Fernandez C."/>
            <person name="Garcia-Vazquez E."/>
            <person name="Machado-Schiaffino G."/>
        </authorList>
    </citation>
    <scope>NUCLEOTIDE SEQUENCE</scope>
    <source>
        <strain evidence="3">C29</strain>
        <tissue evidence="3">Fin</tissue>
    </source>
</reference>